<evidence type="ECO:0000313" key="10">
    <source>
        <dbReference type="EMBL" id="MBD3919799.1"/>
    </source>
</evidence>
<dbReference type="NCBIfam" id="TIGR02887">
    <property type="entry name" value="spore_ger_x_C"/>
    <property type="match status" value="1"/>
</dbReference>
<dbReference type="InterPro" id="IPR008844">
    <property type="entry name" value="Spore_GerAC-like"/>
</dbReference>
<keyword evidence="7" id="KW-0449">Lipoprotein</keyword>
<keyword evidence="11" id="KW-1185">Reference proteome</keyword>
<dbReference type="PANTHER" id="PTHR35789">
    <property type="entry name" value="SPORE GERMINATION PROTEIN B3"/>
    <property type="match status" value="1"/>
</dbReference>
<dbReference type="EMBL" id="JACXZA010000003">
    <property type="protein sequence ID" value="MBD3919799.1"/>
    <property type="molecule type" value="Genomic_DNA"/>
</dbReference>
<evidence type="ECO:0000256" key="5">
    <source>
        <dbReference type="ARBA" id="ARBA00023136"/>
    </source>
</evidence>
<comment type="caution">
    <text evidence="10">The sequence shown here is derived from an EMBL/GenBank/DDBJ whole genome shotgun (WGS) entry which is preliminary data.</text>
</comment>
<dbReference type="Pfam" id="PF05504">
    <property type="entry name" value="Spore_GerAC"/>
    <property type="match status" value="1"/>
</dbReference>
<keyword evidence="5" id="KW-0472">Membrane</keyword>
<evidence type="ECO:0000259" key="8">
    <source>
        <dbReference type="Pfam" id="PF05504"/>
    </source>
</evidence>
<dbReference type="InterPro" id="IPR057336">
    <property type="entry name" value="GerAC_N"/>
</dbReference>
<dbReference type="RefSeq" id="WP_191204083.1">
    <property type="nucleotide sequence ID" value="NZ_JACXZA010000003.1"/>
</dbReference>
<keyword evidence="6" id="KW-0564">Palmitate</keyword>
<dbReference type="Pfam" id="PF25198">
    <property type="entry name" value="Spore_GerAC_N"/>
    <property type="match status" value="1"/>
</dbReference>
<proteinExistence type="inferred from homology"/>
<name>A0ABR8MZ41_9BACL</name>
<evidence type="ECO:0000256" key="7">
    <source>
        <dbReference type="ARBA" id="ARBA00023288"/>
    </source>
</evidence>
<organism evidence="10 11">
    <name type="scientific">Paenibacillus terricola</name>
    <dbReference type="NCBI Taxonomy" id="2763503"/>
    <lineage>
        <taxon>Bacteria</taxon>
        <taxon>Bacillati</taxon>
        <taxon>Bacillota</taxon>
        <taxon>Bacilli</taxon>
        <taxon>Bacillales</taxon>
        <taxon>Paenibacillaceae</taxon>
        <taxon>Paenibacillus</taxon>
    </lineage>
</organism>
<evidence type="ECO:0000256" key="6">
    <source>
        <dbReference type="ARBA" id="ARBA00023139"/>
    </source>
</evidence>
<dbReference type="Gene3D" id="3.30.300.210">
    <property type="entry name" value="Nutrient germinant receptor protein C, domain 3"/>
    <property type="match status" value="1"/>
</dbReference>
<evidence type="ECO:0000256" key="1">
    <source>
        <dbReference type="ARBA" id="ARBA00004635"/>
    </source>
</evidence>
<dbReference type="Proteomes" id="UP000609346">
    <property type="component" value="Unassembled WGS sequence"/>
</dbReference>
<dbReference type="InterPro" id="IPR046953">
    <property type="entry name" value="Spore_GerAC-like_C"/>
</dbReference>
<keyword evidence="4" id="KW-0732">Signal</keyword>
<evidence type="ECO:0000313" key="11">
    <source>
        <dbReference type="Proteomes" id="UP000609346"/>
    </source>
</evidence>
<dbReference type="PANTHER" id="PTHR35789:SF1">
    <property type="entry name" value="SPORE GERMINATION PROTEIN B3"/>
    <property type="match status" value="1"/>
</dbReference>
<dbReference type="InterPro" id="IPR038501">
    <property type="entry name" value="Spore_GerAC_C_sf"/>
</dbReference>
<dbReference type="Gene3D" id="6.20.190.10">
    <property type="entry name" value="Nutrient germinant receptor protein C, domain 1"/>
    <property type="match status" value="1"/>
</dbReference>
<reference evidence="10 11" key="1">
    <citation type="submission" date="2020-09" db="EMBL/GenBank/DDBJ databases">
        <title>Paenibacillus sp. strain PR3 16S rRNA gene Genome sequencing and assembly.</title>
        <authorList>
            <person name="Kim J."/>
        </authorList>
    </citation>
    <scope>NUCLEOTIDE SEQUENCE [LARGE SCALE GENOMIC DNA]</scope>
    <source>
        <strain evidence="10 11">PR3</strain>
    </source>
</reference>
<feature type="domain" description="Spore germination protein N-terminal" evidence="9">
    <location>
        <begin position="24"/>
        <end position="201"/>
    </location>
</feature>
<evidence type="ECO:0000256" key="3">
    <source>
        <dbReference type="ARBA" id="ARBA00022544"/>
    </source>
</evidence>
<accession>A0ABR8MZ41</accession>
<sequence length="400" mass="44446">MNMIRLVHAVSAVLVLTMTTGCWDRDELNDLALVTALALDQGKNNDIVTTIQFLLPRSQSGVGGTGGGGGGGGGMNKETAVRTASGVNVADALSKLQRRMPRKLFWGQCKIFIFGEELAHKGIQESLDLLSRHPQPRERSFVFVSAGKASDNLELFPPLERTSAEALRKLSEMDIGYKLTLQQLNSKLVDDSEALAIPYIHVLKKSKAAAPGQTIPYVYGSAVMKGDRMIGVMSEKVTRGMMWLNDDIGDYTITFWMDGRSQGAISLRPIVAHIKTTPLIQGDQWMIKVKVNVEGDMLQNGTAYNPVDPQLLAKMDKAFEKDVRDRIELTVQQAQHKFNADIFDFAKAFHRKYPKQWEKEKGNWDKRFPQVKVTMDITAHILRSGLILAPDGMPHDEVIP</sequence>
<protein>
    <submittedName>
        <fullName evidence="10">Ger(X)C family spore germination protein</fullName>
    </submittedName>
</protein>
<keyword evidence="3" id="KW-0309">Germination</keyword>
<gene>
    <name evidence="10" type="ORF">H8B09_13630</name>
</gene>
<feature type="domain" description="Spore germination GerAC-like C-terminal" evidence="8">
    <location>
        <begin position="220"/>
        <end position="385"/>
    </location>
</feature>
<dbReference type="PROSITE" id="PS51257">
    <property type="entry name" value="PROKAR_LIPOPROTEIN"/>
    <property type="match status" value="1"/>
</dbReference>
<evidence type="ECO:0000256" key="4">
    <source>
        <dbReference type="ARBA" id="ARBA00022729"/>
    </source>
</evidence>
<evidence type="ECO:0000256" key="2">
    <source>
        <dbReference type="ARBA" id="ARBA00007886"/>
    </source>
</evidence>
<comment type="similarity">
    <text evidence="2">Belongs to the GerABKC lipoprotein family.</text>
</comment>
<evidence type="ECO:0000259" key="9">
    <source>
        <dbReference type="Pfam" id="PF25198"/>
    </source>
</evidence>
<comment type="subcellular location">
    <subcellularLocation>
        <location evidence="1">Membrane</location>
        <topology evidence="1">Lipid-anchor</topology>
    </subcellularLocation>
</comment>